<dbReference type="InterPro" id="IPR016195">
    <property type="entry name" value="Pol/histidinol_Pase-like"/>
</dbReference>
<dbReference type="InterPro" id="IPR003587">
    <property type="entry name" value="Hint_dom_N"/>
</dbReference>
<dbReference type="SUPFAM" id="SSF89550">
    <property type="entry name" value="PHP domain-like"/>
    <property type="match status" value="1"/>
</dbReference>
<dbReference type="Gene3D" id="3.10.28.10">
    <property type="entry name" value="Homing endonucleases"/>
    <property type="match status" value="1"/>
</dbReference>
<evidence type="ECO:0000256" key="10">
    <source>
        <dbReference type="ARBA" id="ARBA00049244"/>
    </source>
</evidence>
<dbReference type="Pfam" id="PF14890">
    <property type="entry name" value="Intein_splicing"/>
    <property type="match status" value="1"/>
</dbReference>
<keyword evidence="4 12" id="KW-0808">Transferase</keyword>
<keyword evidence="5 12" id="KW-0548">Nucleotidyltransferase</keyword>
<dbReference type="CDD" id="cd04485">
    <property type="entry name" value="DnaE_OBF"/>
    <property type="match status" value="1"/>
</dbReference>
<dbReference type="InterPro" id="IPR030934">
    <property type="entry name" value="Intein_C"/>
</dbReference>
<dbReference type="Pfam" id="PF07733">
    <property type="entry name" value="DNA_pol3_alpha"/>
    <property type="match status" value="1"/>
</dbReference>
<dbReference type="Gene3D" id="1.10.150.870">
    <property type="match status" value="1"/>
</dbReference>
<evidence type="ECO:0000256" key="7">
    <source>
        <dbReference type="ARBA" id="ARBA00022813"/>
    </source>
</evidence>
<dbReference type="InterPro" id="IPR012340">
    <property type="entry name" value="NA-bd_OB-fold"/>
</dbReference>
<keyword evidence="7" id="KW-0068">Autocatalytic cleavage</keyword>
<evidence type="ECO:0000256" key="8">
    <source>
        <dbReference type="ARBA" id="ARBA00022932"/>
    </source>
</evidence>
<keyword evidence="9" id="KW-0651">Protein splicing</keyword>
<name>A0ABT1FQ85_9BACT</name>
<dbReference type="InterPro" id="IPR027434">
    <property type="entry name" value="Homing_endonucl"/>
</dbReference>
<dbReference type="InterPro" id="IPR029460">
    <property type="entry name" value="DNAPol_HHH"/>
</dbReference>
<dbReference type="InterPro" id="IPR036844">
    <property type="entry name" value="Hint_dom_sf"/>
</dbReference>
<dbReference type="InterPro" id="IPR041931">
    <property type="entry name" value="DNA_pol3_alpha_thumb_dom"/>
</dbReference>
<keyword evidence="8" id="KW-0239">DNA-directed DNA polymerase</keyword>
<dbReference type="NCBIfam" id="TIGR01445">
    <property type="entry name" value="intein_Nterm"/>
    <property type="match status" value="1"/>
</dbReference>
<dbReference type="InterPro" id="IPR004013">
    <property type="entry name" value="PHP_dom"/>
</dbReference>
<dbReference type="InterPro" id="IPR004042">
    <property type="entry name" value="Intein_endonuc_central"/>
</dbReference>
<dbReference type="NCBIfam" id="TIGR01443">
    <property type="entry name" value="intein_Cterm"/>
    <property type="match status" value="1"/>
</dbReference>
<evidence type="ECO:0000256" key="5">
    <source>
        <dbReference type="ARBA" id="ARBA00022695"/>
    </source>
</evidence>
<comment type="catalytic activity">
    <reaction evidence="10">
        <text>DNA(n) + a 2'-deoxyribonucleoside 5'-triphosphate = DNA(n+1) + diphosphate</text>
        <dbReference type="Rhea" id="RHEA:22508"/>
        <dbReference type="Rhea" id="RHEA-COMP:17339"/>
        <dbReference type="Rhea" id="RHEA-COMP:17340"/>
        <dbReference type="ChEBI" id="CHEBI:33019"/>
        <dbReference type="ChEBI" id="CHEBI:61560"/>
        <dbReference type="ChEBI" id="CHEBI:173112"/>
        <dbReference type="EC" id="2.7.7.7"/>
    </reaction>
</comment>
<dbReference type="SUPFAM" id="SSF55608">
    <property type="entry name" value="Homing endonucleases"/>
    <property type="match status" value="1"/>
</dbReference>
<proteinExistence type="predicted"/>
<dbReference type="Proteomes" id="UP001204772">
    <property type="component" value="Unassembled WGS sequence"/>
</dbReference>
<gene>
    <name evidence="12" type="primary">dnaE</name>
    <name evidence="12" type="ORF">NCI00_15915</name>
</gene>
<dbReference type="EC" id="2.7.7.7" evidence="2"/>
<dbReference type="InterPro" id="IPR003586">
    <property type="entry name" value="Hint_dom_C"/>
</dbReference>
<dbReference type="SMART" id="SM00306">
    <property type="entry name" value="HintN"/>
    <property type="match status" value="1"/>
</dbReference>
<dbReference type="PRINTS" id="PR00379">
    <property type="entry name" value="INTEIN"/>
</dbReference>
<dbReference type="Gene3D" id="2.170.16.10">
    <property type="entry name" value="Hedgehog/Intein (Hint) domain"/>
    <property type="match status" value="2"/>
</dbReference>
<evidence type="ECO:0000256" key="1">
    <source>
        <dbReference type="ARBA" id="ARBA00004496"/>
    </source>
</evidence>
<dbReference type="PROSITE" id="PS50817">
    <property type="entry name" value="INTEIN_N_TER"/>
    <property type="match status" value="1"/>
</dbReference>
<evidence type="ECO:0000256" key="6">
    <source>
        <dbReference type="ARBA" id="ARBA00022705"/>
    </source>
</evidence>
<dbReference type="InterPro" id="IPR011708">
    <property type="entry name" value="DNA_pol3_alpha_NTPase_dom"/>
</dbReference>
<dbReference type="InterPro" id="IPR006141">
    <property type="entry name" value="Intein_N"/>
</dbReference>
<dbReference type="InterPro" id="IPR040982">
    <property type="entry name" value="DNA_pol3_finger"/>
</dbReference>
<dbReference type="InterPro" id="IPR004860">
    <property type="entry name" value="LAGLIDADG_dom"/>
</dbReference>
<evidence type="ECO:0000259" key="11">
    <source>
        <dbReference type="PROSITE" id="PS50819"/>
    </source>
</evidence>
<organism evidence="12 13">
    <name type="scientific">Runella salmonicolor</name>
    <dbReference type="NCBI Taxonomy" id="2950278"/>
    <lineage>
        <taxon>Bacteria</taxon>
        <taxon>Pseudomonadati</taxon>
        <taxon>Bacteroidota</taxon>
        <taxon>Cytophagia</taxon>
        <taxon>Cytophagales</taxon>
        <taxon>Spirosomataceae</taxon>
        <taxon>Runella</taxon>
    </lineage>
</organism>
<comment type="caution">
    <text evidence="12">The sequence shown here is derived from an EMBL/GenBank/DDBJ whole genome shotgun (WGS) entry which is preliminary data.</text>
</comment>
<dbReference type="Gene3D" id="3.20.20.140">
    <property type="entry name" value="Metal-dependent hydrolases"/>
    <property type="match status" value="1"/>
</dbReference>
<dbReference type="NCBIfam" id="TIGR00594">
    <property type="entry name" value="polc"/>
    <property type="match status" value="1"/>
</dbReference>
<dbReference type="PROSITE" id="PS50818">
    <property type="entry name" value="INTEIN_C_TER"/>
    <property type="match status" value="1"/>
</dbReference>
<dbReference type="CDD" id="cd00081">
    <property type="entry name" value="Hint"/>
    <property type="match status" value="2"/>
</dbReference>
<dbReference type="Pfam" id="PF14528">
    <property type="entry name" value="LAGLIDADG_3"/>
    <property type="match status" value="1"/>
</dbReference>
<dbReference type="PANTHER" id="PTHR32294">
    <property type="entry name" value="DNA POLYMERASE III SUBUNIT ALPHA"/>
    <property type="match status" value="1"/>
</dbReference>
<keyword evidence="13" id="KW-1185">Reference proteome</keyword>
<dbReference type="InterPro" id="IPR004365">
    <property type="entry name" value="NA-bd_OB_tRNA"/>
</dbReference>
<feature type="domain" description="DOD-type homing endonuclease" evidence="11">
    <location>
        <begin position="837"/>
        <end position="983"/>
    </location>
</feature>
<evidence type="ECO:0000313" key="13">
    <source>
        <dbReference type="Proteomes" id="UP001204772"/>
    </source>
</evidence>
<dbReference type="Pfam" id="PF14579">
    <property type="entry name" value="HHH_6"/>
    <property type="match status" value="1"/>
</dbReference>
<dbReference type="PANTHER" id="PTHR32294:SF0">
    <property type="entry name" value="DNA POLYMERASE III SUBUNIT ALPHA"/>
    <property type="match status" value="1"/>
</dbReference>
<dbReference type="SUPFAM" id="SSF51294">
    <property type="entry name" value="Hedgehog/intein (Hint) domain"/>
    <property type="match status" value="1"/>
</dbReference>
<evidence type="ECO:0000256" key="4">
    <source>
        <dbReference type="ARBA" id="ARBA00022679"/>
    </source>
</evidence>
<dbReference type="GO" id="GO:0003887">
    <property type="term" value="F:DNA-directed DNA polymerase activity"/>
    <property type="evidence" value="ECO:0007669"/>
    <property type="project" value="UniProtKB-EC"/>
</dbReference>
<comment type="subcellular location">
    <subcellularLocation>
        <location evidence="1">Cytoplasm</location>
    </subcellularLocation>
</comment>
<dbReference type="InterPro" id="IPR004805">
    <property type="entry name" value="DnaE2/DnaE/PolC"/>
</dbReference>
<dbReference type="Pfam" id="PF02811">
    <property type="entry name" value="PHP"/>
    <property type="match status" value="1"/>
</dbReference>
<sequence length="1653" mass="187286">MQFSHLHCHTQYSLLDGAADIKKLFKKAKADEMPAIAITDHGNMFGVFEFVAEGHKTGIKPIVGCEFYLVEDRHKKQFTKEQKDVRRHQLLLAKNAEGYRNLAKLCSLGFIEGMYGKYPRIDKELLVKYHKGLIATTCCIGASVPQAIIKKGEEAGRQEFKWWLDLFGDDYYVEIQRHGIRDQIIANDALLKYAKEFNVKVICSNDSHYVEQDDANAHDILLCVNTGDKQATPTNKDFDDANPMPKGTRFAFFNDEFYFKTKSEMLKTFSDLPESLDNTQEIVDKVELLKLNRDILLPNFPIPEEFKKHTISQMIDFNGKMKELTADVLNQWEYLKHWTFEGARKKYKEITPEIEERLNFELNTIKNMGFPGYFLIVADFIQAGRDMGVLIGPGRGSAAGSAVAYAIGITNIDPIKYDLLFERFLNPDRISMPDIDTDFDDEGRQKVIDYVVQKYGKNQVAQIITYGTMAAKSSIKDVARVMDLPLAEANAVVKLVPDKPTYNMNLNKVFNVPIEKMAEVISPDEVENLKKLREMLKGNDLTARVLKEAQKLEGTVRNVGIHAAGIIIAPEDLTNLIPVSTSKESELLITQYEGKIIEDAGVIKMDFLGLRNLTIIKEALRMIEANHGVKIDIDYIPLDDPKVFELFQRGDTNAVFQFESDGMKKYMRELKPDRFEDLIAMNALYRPGPIAYIPNFINRKHGREKVEYDLPEMEEYLADTYGICVTGDTLIHDAKTGERVRIDSLQHRVGTFWVQGVNEALQPESAPITHWVCNGEKEVLELTLKNGSRVKLTADHQVLTETGWRKAGELGVGSAIATPRKLLVENEKEYDRDKLRVLAYILADGSLSGCGATADFVSKSPELIHAYTDSLNAFERVEARTLQQVRDVTRVMVAGTEKTHYHETNSLVLQLREWGLKTMKGGCRSDEKFVPEFIFGLSEDRIAFFLASLWDCDGHIAHDLCHFKTISPRLANDVKTLLLRLGIYSTTYESHYHNNRRDQEMTAYQVTVYNLKSFAEFIAPHLVVKSMKEVKLTGHEVHDSISRQLFLDELGQVWKGSGRGLMEKYGFDRQHLLPHKIEKCPRISRSAVLPLTKQLPLERTSRILNVRWEEITEIRSIGTEKVYDITVAGIHNFVGNNIILHNCTYQEQIMLLSQKLANFTKGDADVLRKAMGKKQIEVLNKMKSKFVEGGKKNGLDEKKLDKVWTDWEAFASYAFNKSHSTCYAFVAYQTAYLKSHYPSEYMAAVMTSSLGNIEKLTFFLEECKAIGLSVLGPDVNESERRFGVNKRGEIRFGLGGIKGTGDAAVESIIEERDKNGPYKDIYDFMTRVNLRTVNKKTIESLAYAGAFDLFEDFHRAQYFTTIDGEQQNLIEKLIRYANAVQAEKSNAQASLFGGFGGGRSDIARPKAPNVEPWGDIERLRFEKDVVGFYISGHPLDMFRLELDNFCTCTLDRVMATSELVETSDEESPETTGPVNVEIGGKPLLFGKDVTVAGIVSSFQIRTTKTGNPFCIFKLEDYAGSMEMALFGEDFVKFSAYIQTGHFLFVKGKIQNRWKSEDQYEFKISSMQLLSEVREKLTKEIRLQLDLDLLDGVLVAKLNEAVQAHPGNCSLSVSVLDNLTRTEIKLQSRLHRVAPTNAFFKLLESMGGVKFSVN</sequence>
<dbReference type="PROSITE" id="PS50819">
    <property type="entry name" value="INTEIN_ENDONUCLEASE"/>
    <property type="match status" value="1"/>
</dbReference>
<dbReference type="InterPro" id="IPR003141">
    <property type="entry name" value="Pol/His_phosphatase_N"/>
</dbReference>
<evidence type="ECO:0000256" key="3">
    <source>
        <dbReference type="ARBA" id="ARBA00019114"/>
    </source>
</evidence>
<dbReference type="Pfam" id="PF17657">
    <property type="entry name" value="DNA_pol3_finger"/>
    <property type="match status" value="2"/>
</dbReference>
<protein>
    <recommendedName>
        <fullName evidence="3">DNA polymerase III subunit alpha</fullName>
        <ecNumber evidence="2">2.7.7.7</ecNumber>
    </recommendedName>
</protein>
<dbReference type="CDD" id="cd12113">
    <property type="entry name" value="PHP_PolIIIA_DnaE3"/>
    <property type="match status" value="1"/>
</dbReference>
<dbReference type="Gene3D" id="1.10.10.1600">
    <property type="entry name" value="Bacterial DNA polymerase III alpha subunit, thumb domain"/>
    <property type="match status" value="1"/>
</dbReference>
<keyword evidence="6" id="KW-0235">DNA replication</keyword>
<reference evidence="12 13" key="1">
    <citation type="submission" date="2022-06" db="EMBL/GenBank/DDBJ databases">
        <title>Runella sp. S5 genome sequencing.</title>
        <authorList>
            <person name="Park S."/>
        </authorList>
    </citation>
    <scope>NUCLEOTIDE SEQUENCE [LARGE SCALE GENOMIC DNA]</scope>
    <source>
        <strain evidence="12 13">S5</strain>
    </source>
</reference>
<dbReference type="Pfam" id="PF01336">
    <property type="entry name" value="tRNA_anti-codon"/>
    <property type="match status" value="1"/>
</dbReference>
<dbReference type="RefSeq" id="WP_253529126.1">
    <property type="nucleotide sequence ID" value="NZ_JAMZEL010000006.1"/>
</dbReference>
<dbReference type="SMART" id="SM00305">
    <property type="entry name" value="HintC"/>
    <property type="match status" value="1"/>
</dbReference>
<evidence type="ECO:0000256" key="2">
    <source>
        <dbReference type="ARBA" id="ARBA00012417"/>
    </source>
</evidence>
<dbReference type="EMBL" id="JAMZEL010000006">
    <property type="protein sequence ID" value="MCP1383933.1"/>
    <property type="molecule type" value="Genomic_DNA"/>
</dbReference>
<dbReference type="SMART" id="SM00481">
    <property type="entry name" value="POLIIIAc"/>
    <property type="match status" value="1"/>
</dbReference>
<dbReference type="InterPro" id="IPR006142">
    <property type="entry name" value="INTEIN"/>
</dbReference>
<dbReference type="Gene3D" id="2.40.50.140">
    <property type="entry name" value="Nucleic acid-binding proteins"/>
    <property type="match status" value="1"/>
</dbReference>
<accession>A0ABT1FQ85</accession>
<evidence type="ECO:0000313" key="12">
    <source>
        <dbReference type="EMBL" id="MCP1383933.1"/>
    </source>
</evidence>
<evidence type="ECO:0000256" key="9">
    <source>
        <dbReference type="ARBA" id="ARBA00023000"/>
    </source>
</evidence>